<comment type="caution">
    <text evidence="2">The sequence shown here is derived from an EMBL/GenBank/DDBJ whole genome shotgun (WGS) entry which is preliminary data.</text>
</comment>
<proteinExistence type="predicted"/>
<evidence type="ECO:0000313" key="3">
    <source>
        <dbReference type="Proteomes" id="UP001139505"/>
    </source>
</evidence>
<evidence type="ECO:0000256" key="1">
    <source>
        <dbReference type="SAM" id="MobiDB-lite"/>
    </source>
</evidence>
<dbReference type="Proteomes" id="UP001139505">
    <property type="component" value="Unassembled WGS sequence"/>
</dbReference>
<feature type="compositionally biased region" description="Acidic residues" evidence="1">
    <location>
        <begin position="40"/>
        <end position="49"/>
    </location>
</feature>
<organism evidence="2 3">
    <name type="scientific">Mycobacterium montefiorense</name>
    <dbReference type="NCBI Taxonomy" id="154654"/>
    <lineage>
        <taxon>Bacteria</taxon>
        <taxon>Bacillati</taxon>
        <taxon>Actinomycetota</taxon>
        <taxon>Actinomycetes</taxon>
        <taxon>Mycobacteriales</taxon>
        <taxon>Mycobacteriaceae</taxon>
        <taxon>Mycobacterium</taxon>
        <taxon>Mycobacterium simiae complex</taxon>
    </lineage>
</organism>
<reference evidence="2" key="2">
    <citation type="submission" date="2022-04" db="EMBL/GenBank/DDBJ databases">
        <authorList>
            <person name="Komine T."/>
            <person name="Fukano H."/>
            <person name="Wada S."/>
        </authorList>
    </citation>
    <scope>NUCLEOTIDE SEQUENCE</scope>
    <source>
        <strain evidence="2">NJB18185</strain>
    </source>
</reference>
<name>A0AA37UWF9_9MYCO</name>
<evidence type="ECO:0000313" key="2">
    <source>
        <dbReference type="EMBL" id="GKU71999.1"/>
    </source>
</evidence>
<accession>A0AA37UWF9</accession>
<gene>
    <name evidence="2" type="ORF">NJB18185_17750</name>
</gene>
<dbReference type="AlphaFoldDB" id="A0AA37UWF9"/>
<protein>
    <submittedName>
        <fullName evidence="2">Uncharacterized protein</fullName>
    </submittedName>
</protein>
<sequence length="87" mass="8971">MHLDPGLRLGLGIGVATEVPASFDDKHTLPELAGHALGDGEAEESGTDNEEVKTSGHRLLRLSDTGGAPSSDEAEAPVFGHVKTGLQ</sequence>
<dbReference type="EMBL" id="BQYH01000009">
    <property type="protein sequence ID" value="GKU71999.1"/>
    <property type="molecule type" value="Genomic_DNA"/>
</dbReference>
<feature type="region of interest" description="Disordered" evidence="1">
    <location>
        <begin position="37"/>
        <end position="87"/>
    </location>
</feature>
<reference evidence="2" key="1">
    <citation type="journal article" date="2022" name="Microbiol. Resour. Announc.">
        <title>Draft Genome Sequences of Eight Mycobacterium montefiorense Strains Isolated from Salamanders in Captivity.</title>
        <authorList>
            <person name="Komine T."/>
            <person name="Ihara H."/>
            <person name="Fukano H."/>
            <person name="Hoshino Y."/>
            <person name="Kurata O."/>
            <person name="Wada S."/>
        </authorList>
    </citation>
    <scope>NUCLEOTIDE SEQUENCE</scope>
    <source>
        <strain evidence="2">NJB18185</strain>
    </source>
</reference>